<dbReference type="CDD" id="cd00796">
    <property type="entry name" value="INT_Rci_Hp1_C"/>
    <property type="match status" value="1"/>
</dbReference>
<gene>
    <name evidence="4" type="ORF">C8J28_1347</name>
</gene>
<dbReference type="SUPFAM" id="SSF56349">
    <property type="entry name" value="DNA breaking-rejoining enzymes"/>
    <property type="match status" value="1"/>
</dbReference>
<dbReference type="GO" id="GO:0003677">
    <property type="term" value="F:DNA binding"/>
    <property type="evidence" value="ECO:0007669"/>
    <property type="project" value="InterPro"/>
</dbReference>
<keyword evidence="5" id="KW-1185">Reference proteome</keyword>
<dbReference type="GO" id="GO:0006310">
    <property type="term" value="P:DNA recombination"/>
    <property type="evidence" value="ECO:0007669"/>
    <property type="project" value="UniProtKB-KW"/>
</dbReference>
<evidence type="ECO:0000313" key="4">
    <source>
        <dbReference type="EMBL" id="PTR08720.1"/>
    </source>
</evidence>
<dbReference type="GO" id="GO:0015074">
    <property type="term" value="P:DNA integration"/>
    <property type="evidence" value="ECO:0007669"/>
    <property type="project" value="UniProtKB-KW"/>
</dbReference>
<evidence type="ECO:0000313" key="5">
    <source>
        <dbReference type="Proteomes" id="UP000244060"/>
    </source>
</evidence>
<reference evidence="4 5" key="1">
    <citation type="submission" date="2018-04" db="EMBL/GenBank/DDBJ databases">
        <title>Genomic Encyclopedia of Type Strains, Phase III (KMG-III): the genomes of soil and plant-associated and newly described type strains.</title>
        <authorList>
            <person name="Whitman W."/>
        </authorList>
    </citation>
    <scope>NUCLEOTIDE SEQUENCE [LARGE SCALE GENOMIC DNA]</scope>
    <source>
        <strain evidence="4 5">KA25</strain>
    </source>
</reference>
<protein>
    <submittedName>
        <fullName evidence="4">Site-specific recombinase XerD</fullName>
    </submittedName>
</protein>
<dbReference type="InterPro" id="IPR050090">
    <property type="entry name" value="Tyrosine_recombinase_XerCD"/>
</dbReference>
<dbReference type="InterPro" id="IPR013762">
    <property type="entry name" value="Integrase-like_cat_sf"/>
</dbReference>
<dbReference type="PANTHER" id="PTHR30349:SF64">
    <property type="entry name" value="PROPHAGE INTEGRASE INTD-RELATED"/>
    <property type="match status" value="1"/>
</dbReference>
<name>A0A2T5JN26_9RHOB</name>
<evidence type="ECO:0000259" key="3">
    <source>
        <dbReference type="PROSITE" id="PS51898"/>
    </source>
</evidence>
<dbReference type="EMBL" id="QAOT01000034">
    <property type="protein sequence ID" value="PTR08720.1"/>
    <property type="molecule type" value="Genomic_DNA"/>
</dbReference>
<dbReference type="Gene3D" id="1.10.443.10">
    <property type="entry name" value="Intergrase catalytic core"/>
    <property type="match status" value="1"/>
</dbReference>
<evidence type="ECO:0000256" key="1">
    <source>
        <dbReference type="ARBA" id="ARBA00022908"/>
    </source>
</evidence>
<dbReference type="RefSeq" id="WP_108222639.1">
    <property type="nucleotide sequence ID" value="NZ_QAOT01000034.1"/>
</dbReference>
<comment type="caution">
    <text evidence="4">The sequence shown here is derived from an EMBL/GenBank/DDBJ whole genome shotgun (WGS) entry which is preliminary data.</text>
</comment>
<dbReference type="PANTHER" id="PTHR30349">
    <property type="entry name" value="PHAGE INTEGRASE-RELATED"/>
    <property type="match status" value="1"/>
</dbReference>
<dbReference type="Pfam" id="PF00589">
    <property type="entry name" value="Phage_integrase"/>
    <property type="match status" value="1"/>
</dbReference>
<proteinExistence type="predicted"/>
<dbReference type="Proteomes" id="UP000244060">
    <property type="component" value="Unassembled WGS sequence"/>
</dbReference>
<keyword evidence="1" id="KW-0229">DNA integration</keyword>
<dbReference type="InterPro" id="IPR002104">
    <property type="entry name" value="Integrase_catalytic"/>
</dbReference>
<sequence length="344" mass="38452">MTDATPTPYLVKVPRRDPWHIRDGKKRISTGETDRSKATAVLMDYIGKRKGATRAAAGPSAGTVSDLLRAWADIRREENARSYETKWKYVVATIERHAGRLTLPVVDKAWSRRYAKARYAEGVAHATVRQELQVLSSAWKIARGDRATYLDLPDFVLPPPSDPRDVFLTKDEARALLAACEWPHIRLFIRIALATGGRPGAVLALKWPRVDFAAGIINLRSYKPSEAEHLKKAARVPIEEDVAEDLMAAREAAQTDHVVEFRGRPMKSVRKAFATVVEKVGLDPEVITPHVLRHSAATWMAQAGVDMWQIAGFLGHRDTTMVMQVYGHHHPDYMRGASRAVSLK</sequence>
<organism evidence="4 5">
    <name type="scientific">Cereibacter azotoformans</name>
    <dbReference type="NCBI Taxonomy" id="43057"/>
    <lineage>
        <taxon>Bacteria</taxon>
        <taxon>Pseudomonadati</taxon>
        <taxon>Pseudomonadota</taxon>
        <taxon>Alphaproteobacteria</taxon>
        <taxon>Rhodobacterales</taxon>
        <taxon>Paracoccaceae</taxon>
        <taxon>Cereibacter</taxon>
    </lineage>
</organism>
<dbReference type="InterPro" id="IPR011010">
    <property type="entry name" value="DNA_brk_join_enz"/>
</dbReference>
<evidence type="ECO:0000256" key="2">
    <source>
        <dbReference type="ARBA" id="ARBA00023172"/>
    </source>
</evidence>
<dbReference type="PROSITE" id="PS51898">
    <property type="entry name" value="TYR_RECOMBINASE"/>
    <property type="match status" value="1"/>
</dbReference>
<keyword evidence="2" id="KW-0233">DNA recombination</keyword>
<dbReference type="AlphaFoldDB" id="A0A2T5JN26"/>
<accession>A0A2T5JN26</accession>
<feature type="domain" description="Tyr recombinase" evidence="3">
    <location>
        <begin position="163"/>
        <end position="339"/>
    </location>
</feature>
<dbReference type="OrthoDB" id="9808346at2"/>